<dbReference type="Pfam" id="PF01974">
    <property type="entry name" value="tRNA_int_endo"/>
    <property type="match status" value="1"/>
</dbReference>
<evidence type="ECO:0000256" key="3">
    <source>
        <dbReference type="ARBA" id="ARBA00034031"/>
    </source>
</evidence>
<organism evidence="6 7">
    <name type="scientific">Cotesia congregata</name>
    <name type="common">Parasitoid wasp</name>
    <name type="synonym">Apanteles congregatus</name>
    <dbReference type="NCBI Taxonomy" id="51543"/>
    <lineage>
        <taxon>Eukaryota</taxon>
        <taxon>Metazoa</taxon>
        <taxon>Ecdysozoa</taxon>
        <taxon>Arthropoda</taxon>
        <taxon>Hexapoda</taxon>
        <taxon>Insecta</taxon>
        <taxon>Pterygota</taxon>
        <taxon>Neoptera</taxon>
        <taxon>Endopterygota</taxon>
        <taxon>Hymenoptera</taxon>
        <taxon>Apocrita</taxon>
        <taxon>Ichneumonoidea</taxon>
        <taxon>Braconidae</taxon>
        <taxon>Microgastrinae</taxon>
        <taxon>Cotesia</taxon>
    </lineage>
</organism>
<feature type="active site" evidence="4">
    <location>
        <position position="322"/>
    </location>
</feature>
<dbReference type="NCBIfam" id="TIGR00324">
    <property type="entry name" value="endA"/>
    <property type="match status" value="1"/>
</dbReference>
<comment type="caution">
    <text evidence="6">The sequence shown here is derived from an EMBL/GenBank/DDBJ whole genome shotgun (WGS) entry which is preliminary data.</text>
</comment>
<sequence>MNLKEPRRKRRVYQQQYPPLPVCIGKKKDQWIIYTAHLGVANACISDPQEMKAVHNMSVPKFNVRRFGAPPIARERQWRRRKEWLEEVKQLSTFPLNIKKENEENSKEEFIHLDSDTNEIESLQENKPMEVSTDQDDDLELIESKIPTPEIDEVVLDSTEEEEVCEIINKTERTRNDSQDEICVLNDLQSQNDFSPSPTDEIGEVDADKTLVLPDSDSDTENYLNNVNPRVETGGFPLAETLLLTFEESFFLMFGLGCLQLMDYQDKIISIADAWTHFNQDKLFLPRYIVYHYFRSKGWIVKSGLKYGSDFMLYKQGPPYYHASYLVVVETVDADTLIRDDSRCTRKMDWKNLYELNRLCEVTAKELLVAQVLWPSSVSLTNPVPLESLSEFTVRELLWRRWKMNEKDESATNDESSDDSS</sequence>
<dbReference type="InterPro" id="IPR006676">
    <property type="entry name" value="tRNA_splic"/>
</dbReference>
<evidence type="ECO:0000259" key="5">
    <source>
        <dbReference type="Pfam" id="PF01974"/>
    </source>
</evidence>
<evidence type="ECO:0000256" key="2">
    <source>
        <dbReference type="ARBA" id="ARBA00012573"/>
    </source>
</evidence>
<keyword evidence="6" id="KW-0540">Nuclease</keyword>
<dbReference type="PANTHER" id="PTHR21227:SF0">
    <property type="entry name" value="TRNA-SPLICING ENDONUCLEASE SUBUNIT SEN2"/>
    <property type="match status" value="1"/>
</dbReference>
<evidence type="ECO:0000313" key="7">
    <source>
        <dbReference type="Proteomes" id="UP000786811"/>
    </source>
</evidence>
<dbReference type="GO" id="GO:0005737">
    <property type="term" value="C:cytoplasm"/>
    <property type="evidence" value="ECO:0007669"/>
    <property type="project" value="TreeGrafter"/>
</dbReference>
<feature type="active site" evidence="4">
    <location>
        <position position="365"/>
    </location>
</feature>
<comment type="similarity">
    <text evidence="1">Belongs to the tRNA-intron endonuclease family.</text>
</comment>
<feature type="active site" evidence="4">
    <location>
        <position position="314"/>
    </location>
</feature>
<protein>
    <recommendedName>
        <fullName evidence="2">tRNA-intron lyase</fullName>
        <ecNumber evidence="2">4.6.1.16</ecNumber>
    </recommendedName>
</protein>
<dbReference type="EC" id="4.6.1.16" evidence="2"/>
<name>A0A8J2MM84_COTCN</name>
<dbReference type="Proteomes" id="UP000786811">
    <property type="component" value="Unassembled WGS sequence"/>
</dbReference>
<dbReference type="AlphaFoldDB" id="A0A8J2MM84"/>
<evidence type="ECO:0000256" key="4">
    <source>
        <dbReference type="PIRSR" id="PIRSR011789-1"/>
    </source>
</evidence>
<evidence type="ECO:0000313" key="6">
    <source>
        <dbReference type="EMBL" id="CAG5097323.1"/>
    </source>
</evidence>
<dbReference type="Gene3D" id="3.40.1350.10">
    <property type="match status" value="1"/>
</dbReference>
<dbReference type="SUPFAM" id="SSF53032">
    <property type="entry name" value="tRNA-intron endonuclease catalytic domain-like"/>
    <property type="match status" value="1"/>
</dbReference>
<proteinExistence type="inferred from homology"/>
<keyword evidence="6" id="KW-0255">Endonuclease</keyword>
<dbReference type="CDD" id="cd22363">
    <property type="entry name" value="tRNA-intron_lyase_C"/>
    <property type="match status" value="1"/>
</dbReference>
<keyword evidence="7" id="KW-1185">Reference proteome</keyword>
<dbReference type="GO" id="GO:0000213">
    <property type="term" value="F:tRNA-intron lyase activity"/>
    <property type="evidence" value="ECO:0007669"/>
    <property type="project" value="UniProtKB-UniRule"/>
</dbReference>
<comment type="catalytic activity">
    <reaction evidence="3">
        <text>pretRNA = a 3'-half-tRNA molecule with a 5'-OH end + a 5'-half-tRNA molecule with a 2',3'-cyclic phosphate end + an intron with a 2',3'-cyclic phosphate and a 5'-hydroxyl terminus.</text>
        <dbReference type="EC" id="4.6.1.16"/>
    </reaction>
</comment>
<dbReference type="PANTHER" id="PTHR21227">
    <property type="entry name" value="TRNA-SPLICING ENDONUCLEASE SUBUNIT SEN2"/>
    <property type="match status" value="1"/>
</dbReference>
<dbReference type="InterPro" id="IPR036167">
    <property type="entry name" value="tRNA_intron_Endo_cat-like_sf"/>
</dbReference>
<keyword evidence="6" id="KW-0378">Hydrolase</keyword>
<dbReference type="InterPro" id="IPR006677">
    <property type="entry name" value="tRNA_intron_Endonuc_cat-like"/>
</dbReference>
<reference evidence="6" key="1">
    <citation type="submission" date="2021-04" db="EMBL/GenBank/DDBJ databases">
        <authorList>
            <person name="Chebbi M.A.C M."/>
        </authorList>
    </citation>
    <scope>NUCLEOTIDE SEQUENCE</scope>
</reference>
<dbReference type="EMBL" id="CAJNRD030001121">
    <property type="protein sequence ID" value="CAG5097323.1"/>
    <property type="molecule type" value="Genomic_DNA"/>
</dbReference>
<evidence type="ECO:0000256" key="1">
    <source>
        <dbReference type="ARBA" id="ARBA00008078"/>
    </source>
</evidence>
<dbReference type="InterPro" id="IPR011856">
    <property type="entry name" value="tRNA_endonuc-like_dom_sf"/>
</dbReference>
<dbReference type="GO" id="GO:0003676">
    <property type="term" value="F:nucleic acid binding"/>
    <property type="evidence" value="ECO:0007669"/>
    <property type="project" value="InterPro"/>
</dbReference>
<dbReference type="GO" id="GO:0000214">
    <property type="term" value="C:tRNA-intron endonuclease complex"/>
    <property type="evidence" value="ECO:0007669"/>
    <property type="project" value="UniProtKB-UniRule"/>
</dbReference>
<gene>
    <name evidence="6" type="ORF">HICCMSTLAB_LOCUS8650</name>
</gene>
<dbReference type="GO" id="GO:0000379">
    <property type="term" value="P:tRNA-type intron splice site recognition and cleavage"/>
    <property type="evidence" value="ECO:0007669"/>
    <property type="project" value="TreeGrafter"/>
</dbReference>
<dbReference type="OrthoDB" id="10249562at2759"/>
<feature type="domain" description="tRNA intron endonuclease catalytic" evidence="5">
    <location>
        <begin position="284"/>
        <end position="372"/>
    </location>
</feature>
<accession>A0A8J2MM84</accession>